<dbReference type="PROSITE" id="PS51257">
    <property type="entry name" value="PROKAR_LIPOPROTEIN"/>
    <property type="match status" value="1"/>
</dbReference>
<dbReference type="OrthoDB" id="6394136at2"/>
<comment type="cofactor">
    <cofactor evidence="1">
        <name>Ca(2+)</name>
        <dbReference type="ChEBI" id="CHEBI:29108"/>
    </cofactor>
</comment>
<dbReference type="InterPro" id="IPR011013">
    <property type="entry name" value="Gal_mutarotase_sf_dom"/>
</dbReference>
<evidence type="ECO:0000259" key="8">
    <source>
        <dbReference type="Pfam" id="PF02278"/>
    </source>
</evidence>
<name>A0A2U2JEA4_9FLAO</name>
<gene>
    <name evidence="11" type="ORF">DIS07_02180</name>
</gene>
<comment type="subunit">
    <text evidence="3">Monomer.</text>
</comment>
<feature type="domain" description="Polysaccharide lyase family 8 central" evidence="8">
    <location>
        <begin position="335"/>
        <end position="582"/>
    </location>
</feature>
<dbReference type="Pfam" id="PF02884">
    <property type="entry name" value="Lyase_8_C"/>
    <property type="match status" value="1"/>
</dbReference>
<comment type="similarity">
    <text evidence="2">Belongs to the polysaccharide lyase 8 family.</text>
</comment>
<evidence type="ECO:0000313" key="12">
    <source>
        <dbReference type="Proteomes" id="UP000245670"/>
    </source>
</evidence>
<evidence type="ECO:0000256" key="3">
    <source>
        <dbReference type="ARBA" id="ARBA00011245"/>
    </source>
</evidence>
<feature type="domain" description="Polysaccharide lyase family 8 C-terminal" evidence="9">
    <location>
        <begin position="598"/>
        <end position="661"/>
    </location>
</feature>
<organism evidence="11 12">
    <name type="scientific">Polaribacter aquimarinus</name>
    <dbReference type="NCBI Taxonomy" id="2100726"/>
    <lineage>
        <taxon>Bacteria</taxon>
        <taxon>Pseudomonadati</taxon>
        <taxon>Bacteroidota</taxon>
        <taxon>Flavobacteriia</taxon>
        <taxon>Flavobacteriales</taxon>
        <taxon>Flavobacteriaceae</taxon>
    </lineage>
</organism>
<dbReference type="InterPro" id="IPR008929">
    <property type="entry name" value="Chondroitin_lyas"/>
</dbReference>
<dbReference type="GO" id="GO:0030246">
    <property type="term" value="F:carbohydrate binding"/>
    <property type="evidence" value="ECO:0007669"/>
    <property type="project" value="InterPro"/>
</dbReference>
<evidence type="ECO:0000259" key="9">
    <source>
        <dbReference type="Pfam" id="PF02884"/>
    </source>
</evidence>
<dbReference type="GO" id="GO:0016837">
    <property type="term" value="F:carbon-oxygen lyase activity, acting on polysaccharides"/>
    <property type="evidence" value="ECO:0007669"/>
    <property type="project" value="UniProtKB-ARBA"/>
</dbReference>
<dbReference type="GO" id="GO:0005576">
    <property type="term" value="C:extracellular region"/>
    <property type="evidence" value="ECO:0007669"/>
    <property type="project" value="InterPro"/>
</dbReference>
<dbReference type="SUPFAM" id="SSF49863">
    <property type="entry name" value="Hyaluronate lyase-like, C-terminal domain"/>
    <property type="match status" value="1"/>
</dbReference>
<dbReference type="InterPro" id="IPR014718">
    <property type="entry name" value="GH-type_carb-bd"/>
</dbReference>
<dbReference type="Proteomes" id="UP000245670">
    <property type="component" value="Unassembled WGS sequence"/>
</dbReference>
<dbReference type="Pfam" id="PF08124">
    <property type="entry name" value="Lyase_8_N"/>
    <property type="match status" value="1"/>
</dbReference>
<keyword evidence="5" id="KW-0106">Calcium</keyword>
<protein>
    <recommendedName>
        <fullName evidence="13">Chondroitin AC lyase</fullName>
    </recommendedName>
</protein>
<evidence type="ECO:0000256" key="7">
    <source>
        <dbReference type="PIRSR" id="PIRSR638970-1"/>
    </source>
</evidence>
<dbReference type="SUPFAM" id="SSF48230">
    <property type="entry name" value="Chondroitin AC/alginate lyase"/>
    <property type="match status" value="1"/>
</dbReference>
<reference evidence="11 12" key="1">
    <citation type="submission" date="2018-05" db="EMBL/GenBank/DDBJ databases">
        <title>Polaribacter aquimarinus sp. nov., isolated from sediment in a sediment of sea.</title>
        <authorList>
            <person name="Lu D."/>
        </authorList>
    </citation>
    <scope>NUCLEOTIDE SEQUENCE [LARGE SCALE GENOMIC DNA]</scope>
    <source>
        <strain evidence="11 12">ZY113</strain>
    </source>
</reference>
<feature type="active site" evidence="7">
    <location>
        <position position="228"/>
    </location>
</feature>
<keyword evidence="4" id="KW-0732">Signal</keyword>
<evidence type="ECO:0000256" key="2">
    <source>
        <dbReference type="ARBA" id="ARBA00006699"/>
    </source>
</evidence>
<evidence type="ECO:0000256" key="1">
    <source>
        <dbReference type="ARBA" id="ARBA00001913"/>
    </source>
</evidence>
<dbReference type="PANTHER" id="PTHR38481">
    <property type="entry name" value="HYALURONATE LYASE"/>
    <property type="match status" value="1"/>
</dbReference>
<dbReference type="InterPro" id="IPR012970">
    <property type="entry name" value="Lyase_8_alpha_N"/>
</dbReference>
<proteinExistence type="inferred from homology"/>
<feature type="active site" evidence="7">
    <location>
        <position position="291"/>
    </location>
</feature>
<sequence>MKLYVTCFFILLITITLFSCVDSKVENNSVVSYPKDLTQLHKNVLNYFVNQRNDDDEIKQLLQNFQEDGSWSTIDYTNKIRGGWPVKKHLKYVQQFAINYKTKTSKYYLDKHLSKKIHKGLNYWLDNDFLSTNWHDQHIGVPELLLPTLFLIENELTKQQLNKATVLLHRARIKMSGQNKVWLATNVMLRSLLLRKPDSVAIASKAIQNELQIATGVGVKSDWSYHEHGAQLQFGNYGLSYLEDMIKCYTLVSNTSFQFDESKINFLRNIILKGQQWIIYNNIYDVSASGRQLFNNEQRKKAARLEICIQKMKNLDKKFSKEYDKAIDTKMLSGNKHFWKSDFQVHRTEDFYFSVKMSSKRVVGTESVNKENVQGYYLGDGVSILSTTGKEYENIFPFWDWKKLPGTTIIQDNKPLPIIKFSGFKTNSVFVGGVSNGKNGIAVLDYNRDGLKAKKSWFMFDDKIICLGSGISTNANHQVVTSINQSFLKGSVVIGKDGVLETSVRRKRGFTPDWILHDNIGYLFPKGGNANLSTQILEGSWNKVAKRYRPVILTEHIFKLWLSHGAQPKNASYRYILVPNASEEKMKSLHKNNPFKIMNTKVQQSVVSSDEKKAGFVFYKKGTTTIKEGISVDAPCVILLEEKLDYLDLAISDPSQKLTKIGVSVKGNYSIKNSNYKNGKTHFVIHLPQGEQAGKTVQLQLKRN</sequence>
<keyword evidence="6" id="KW-0456">Lyase</keyword>
<comment type="caution">
    <text evidence="11">The sequence shown here is derived from an EMBL/GenBank/DDBJ whole genome shotgun (WGS) entry which is preliminary data.</text>
</comment>
<dbReference type="InterPro" id="IPR011071">
    <property type="entry name" value="Lyase_8-like_C"/>
</dbReference>
<feature type="domain" description="Polysaccharide lyase 8 N-terminal alpha-helical" evidence="10">
    <location>
        <begin position="56"/>
        <end position="328"/>
    </location>
</feature>
<dbReference type="InterPro" id="IPR003159">
    <property type="entry name" value="Lyase_8_central_dom"/>
</dbReference>
<evidence type="ECO:0008006" key="13">
    <source>
        <dbReference type="Google" id="ProtNLM"/>
    </source>
</evidence>
<feature type="active site" evidence="7">
    <location>
        <position position="237"/>
    </location>
</feature>
<dbReference type="GO" id="GO:0005975">
    <property type="term" value="P:carbohydrate metabolic process"/>
    <property type="evidence" value="ECO:0007669"/>
    <property type="project" value="InterPro"/>
</dbReference>
<dbReference type="AlphaFoldDB" id="A0A2U2JEA4"/>
<evidence type="ECO:0000259" key="10">
    <source>
        <dbReference type="Pfam" id="PF08124"/>
    </source>
</evidence>
<evidence type="ECO:0000256" key="5">
    <source>
        <dbReference type="ARBA" id="ARBA00022837"/>
    </source>
</evidence>
<dbReference type="PANTHER" id="PTHR38481:SF1">
    <property type="entry name" value="HYALURONATE LYASE"/>
    <property type="match status" value="1"/>
</dbReference>
<accession>A0A2U2JEA4</accession>
<dbReference type="Gene3D" id="2.60.220.10">
    <property type="entry name" value="Polysaccharide lyase family 8-like, C-terminal"/>
    <property type="match status" value="1"/>
</dbReference>
<dbReference type="InterPro" id="IPR004103">
    <property type="entry name" value="Lyase_8_C"/>
</dbReference>
<dbReference type="SUPFAM" id="SSF74650">
    <property type="entry name" value="Galactose mutarotase-like"/>
    <property type="match status" value="1"/>
</dbReference>
<dbReference type="Gene3D" id="1.50.10.100">
    <property type="entry name" value="Chondroitin AC/alginate lyase"/>
    <property type="match status" value="1"/>
</dbReference>
<dbReference type="Pfam" id="PF02278">
    <property type="entry name" value="Lyase_8"/>
    <property type="match status" value="1"/>
</dbReference>
<evidence type="ECO:0000313" key="11">
    <source>
        <dbReference type="EMBL" id="PWG06666.1"/>
    </source>
</evidence>
<evidence type="ECO:0000256" key="6">
    <source>
        <dbReference type="ARBA" id="ARBA00023239"/>
    </source>
</evidence>
<dbReference type="InterPro" id="IPR038970">
    <property type="entry name" value="Lyase_8"/>
</dbReference>
<keyword evidence="12" id="KW-1185">Reference proteome</keyword>
<dbReference type="Gene3D" id="2.70.98.10">
    <property type="match status" value="1"/>
</dbReference>
<dbReference type="EMBL" id="QFFG01000001">
    <property type="protein sequence ID" value="PWG06666.1"/>
    <property type="molecule type" value="Genomic_DNA"/>
</dbReference>
<evidence type="ECO:0000256" key="4">
    <source>
        <dbReference type="ARBA" id="ARBA00022729"/>
    </source>
</evidence>